<sequence length="59" mass="6263">MRCEAPGPEVAMQTPSWPENFAYAVAMNAAISSCRACTKPILPSARFIAPKTPLMPSPG</sequence>
<evidence type="ECO:0000313" key="1">
    <source>
        <dbReference type="EMBL" id="TWI63212.1"/>
    </source>
</evidence>
<dbReference type="PROSITE" id="PS51257">
    <property type="entry name" value="PROKAR_LIPOPROTEIN"/>
    <property type="match status" value="1"/>
</dbReference>
<keyword evidence="2" id="KW-1185">Reference proteome</keyword>
<accession>A0A562R2A9</accession>
<reference evidence="1 2" key="1">
    <citation type="journal article" date="2015" name="Stand. Genomic Sci.">
        <title>Genomic Encyclopedia of Bacterial and Archaeal Type Strains, Phase III: the genomes of soil and plant-associated and newly described type strains.</title>
        <authorList>
            <person name="Whitman W.B."/>
            <person name="Woyke T."/>
            <person name="Klenk H.P."/>
            <person name="Zhou Y."/>
            <person name="Lilburn T.G."/>
            <person name="Beck B.J."/>
            <person name="De Vos P."/>
            <person name="Vandamme P."/>
            <person name="Eisen J.A."/>
            <person name="Garrity G."/>
            <person name="Hugenholtz P."/>
            <person name="Kyrpides N.C."/>
        </authorList>
    </citation>
    <scope>NUCLEOTIDE SEQUENCE [LARGE SCALE GENOMIC DNA]</scope>
    <source>
        <strain evidence="1 2">CGMCC 1.10948</strain>
    </source>
</reference>
<organism evidence="1 2">
    <name type="scientific">Bradyrhizobium huanghuaihaiense</name>
    <dbReference type="NCBI Taxonomy" id="990078"/>
    <lineage>
        <taxon>Bacteria</taxon>
        <taxon>Pseudomonadati</taxon>
        <taxon>Pseudomonadota</taxon>
        <taxon>Alphaproteobacteria</taxon>
        <taxon>Hyphomicrobiales</taxon>
        <taxon>Nitrobacteraceae</taxon>
        <taxon>Bradyrhizobium</taxon>
    </lineage>
</organism>
<name>A0A562R2A9_9BRAD</name>
<evidence type="ECO:0000313" key="2">
    <source>
        <dbReference type="Proteomes" id="UP000316291"/>
    </source>
</evidence>
<proteinExistence type="predicted"/>
<protein>
    <submittedName>
        <fullName evidence="1">Uncharacterized protein</fullName>
    </submittedName>
</protein>
<gene>
    <name evidence="1" type="ORF">IQ16_06269</name>
</gene>
<dbReference type="AlphaFoldDB" id="A0A562R2A9"/>
<comment type="caution">
    <text evidence="1">The sequence shown here is derived from an EMBL/GenBank/DDBJ whole genome shotgun (WGS) entry which is preliminary data.</text>
</comment>
<dbReference type="Proteomes" id="UP000316291">
    <property type="component" value="Unassembled WGS sequence"/>
</dbReference>
<dbReference type="AntiFam" id="ANF00193">
    <property type="entry name" value="Shadow ORF (opposite ilvB)"/>
</dbReference>
<dbReference type="EMBL" id="VLLA01000020">
    <property type="protein sequence ID" value="TWI63212.1"/>
    <property type="molecule type" value="Genomic_DNA"/>
</dbReference>